<sequence length="468" mass="52122">MPMIKHIKQDGSDVNLDYDCSLVHMGTILAENELIIPKTCGNVALVSFDYRVLDFGTWEWPKREKASHVNFSFNSRVWKFDMWEWRKRKKMSDTKCKFKHSKWIFDMWKWPWRKKEKTCPRAKPVLDWDQEYFGRNYVSEEIELLIDEKDAVGTRACSVCEDDEKEQTLHKVPTFTQNRSFGSSGSSGIGSGEKIELLSDMADVLGDKGMQDKGMSPSAVVEGQTKMKAVFTEHGVSTFTPLKGLFIQGLVFVSFFLASMKWGVPSSNRGVIVLDTTIVLDTIVLGSTGRFGGHISVVNVGRNCPENYMVGVCNLGELTEIDGFLGDSRVITVLAAINSPDDALDLGLSRPGRFACFERGASITRMYSQITLAEIAAQLQVGSELLVNVLEPSIGSLINDRLEGGQLYTPAYVARVNAGVRWAARGITVPMHLSALGSSLKLLLQEMNDVPFDHLKLMGMLLSSCMKT</sequence>
<keyword evidence="2" id="KW-0436">Ligase</keyword>
<accession>A0ABQ5GH43</accession>
<dbReference type="Proteomes" id="UP001151760">
    <property type="component" value="Unassembled WGS sequence"/>
</dbReference>
<gene>
    <name evidence="2" type="ORF">Tco_1040987</name>
</gene>
<evidence type="ECO:0000259" key="1">
    <source>
        <dbReference type="Pfam" id="PF09743"/>
    </source>
</evidence>
<evidence type="ECO:0000313" key="3">
    <source>
        <dbReference type="Proteomes" id="UP001151760"/>
    </source>
</evidence>
<comment type="caution">
    <text evidence="2">The sequence shown here is derived from an EMBL/GenBank/DDBJ whole genome shotgun (WGS) entry which is preliminary data.</text>
</comment>
<keyword evidence="3" id="KW-1185">Reference proteome</keyword>
<reference evidence="2" key="2">
    <citation type="submission" date="2022-01" db="EMBL/GenBank/DDBJ databases">
        <authorList>
            <person name="Yamashiro T."/>
            <person name="Shiraishi A."/>
            <person name="Satake H."/>
            <person name="Nakayama K."/>
        </authorList>
    </citation>
    <scope>NUCLEOTIDE SEQUENCE</scope>
</reference>
<dbReference type="InterPro" id="IPR056579">
    <property type="entry name" value="Ufl1_N"/>
</dbReference>
<dbReference type="EMBL" id="BQNB010018425">
    <property type="protein sequence ID" value="GJT74262.1"/>
    <property type="molecule type" value="Genomic_DNA"/>
</dbReference>
<feature type="domain" description="E3 UFM1-protein ligase 1-like N-terminal" evidence="1">
    <location>
        <begin position="367"/>
        <end position="442"/>
    </location>
</feature>
<dbReference type="PANTHER" id="PTHR31057:SF0">
    <property type="entry name" value="E3 UFM1-PROTEIN LIGASE 1"/>
    <property type="match status" value="1"/>
</dbReference>
<dbReference type="GO" id="GO:0016874">
    <property type="term" value="F:ligase activity"/>
    <property type="evidence" value="ECO:0007669"/>
    <property type="project" value="UniProtKB-KW"/>
</dbReference>
<protein>
    <submittedName>
        <fullName evidence="2">E3 UFM1-protein ligase 1</fullName>
    </submittedName>
</protein>
<proteinExistence type="predicted"/>
<name>A0ABQ5GH43_9ASTR</name>
<dbReference type="PANTHER" id="PTHR31057">
    <property type="entry name" value="E3 UFM1-PROTEIN LIGASE 1"/>
    <property type="match status" value="1"/>
</dbReference>
<organism evidence="2 3">
    <name type="scientific">Tanacetum coccineum</name>
    <dbReference type="NCBI Taxonomy" id="301880"/>
    <lineage>
        <taxon>Eukaryota</taxon>
        <taxon>Viridiplantae</taxon>
        <taxon>Streptophyta</taxon>
        <taxon>Embryophyta</taxon>
        <taxon>Tracheophyta</taxon>
        <taxon>Spermatophyta</taxon>
        <taxon>Magnoliopsida</taxon>
        <taxon>eudicotyledons</taxon>
        <taxon>Gunneridae</taxon>
        <taxon>Pentapetalae</taxon>
        <taxon>asterids</taxon>
        <taxon>campanulids</taxon>
        <taxon>Asterales</taxon>
        <taxon>Asteraceae</taxon>
        <taxon>Asteroideae</taxon>
        <taxon>Anthemideae</taxon>
        <taxon>Anthemidinae</taxon>
        <taxon>Tanacetum</taxon>
    </lineage>
</organism>
<evidence type="ECO:0000313" key="2">
    <source>
        <dbReference type="EMBL" id="GJT74262.1"/>
    </source>
</evidence>
<dbReference type="Pfam" id="PF09743">
    <property type="entry name" value="E3_UFM1_ligase"/>
    <property type="match status" value="1"/>
</dbReference>
<dbReference type="InterPro" id="IPR018611">
    <property type="entry name" value="Ufl1"/>
</dbReference>
<reference evidence="2" key="1">
    <citation type="journal article" date="2022" name="Int. J. Mol. Sci.">
        <title>Draft Genome of Tanacetum Coccineum: Genomic Comparison of Closely Related Tanacetum-Family Plants.</title>
        <authorList>
            <person name="Yamashiro T."/>
            <person name="Shiraishi A."/>
            <person name="Nakayama K."/>
            <person name="Satake H."/>
        </authorList>
    </citation>
    <scope>NUCLEOTIDE SEQUENCE</scope>
</reference>